<name>A0ABW4RWR9_9ACTN</name>
<comment type="caution">
    <text evidence="1">The sequence shown here is derived from an EMBL/GenBank/DDBJ whole genome shotgun (WGS) entry which is preliminary data.</text>
</comment>
<dbReference type="SUPFAM" id="SSF47598">
    <property type="entry name" value="Ribbon-helix-helix"/>
    <property type="match status" value="1"/>
</dbReference>
<evidence type="ECO:0000313" key="1">
    <source>
        <dbReference type="EMBL" id="MFD1890279.1"/>
    </source>
</evidence>
<sequence length="152" mass="16422">MQLDAHLASLARELAHATALADQETRSVVERLAPTLDASLRLMLLEVLVEAAAEVSAQLGDEQVSVRMVGREPELVLDRSIVAPPAPAGPVEEDETTSRITLRLPEGVKSRAEAAAQAQGTSLNSWITEACRQALEPQKNSHRGQRRITGWA</sequence>
<dbReference type="RefSeq" id="WP_343873294.1">
    <property type="nucleotide sequence ID" value="NZ_BAAAIX010000015.1"/>
</dbReference>
<dbReference type="InterPro" id="IPR013321">
    <property type="entry name" value="Arc_rbn_hlx_hlx"/>
</dbReference>
<evidence type="ECO:0000313" key="2">
    <source>
        <dbReference type="Proteomes" id="UP001597326"/>
    </source>
</evidence>
<accession>A0ABW4RWR9</accession>
<dbReference type="Proteomes" id="UP001597326">
    <property type="component" value="Unassembled WGS sequence"/>
</dbReference>
<dbReference type="Pfam" id="PF05534">
    <property type="entry name" value="HicB"/>
    <property type="match status" value="1"/>
</dbReference>
<proteinExistence type="predicted"/>
<dbReference type="InterPro" id="IPR010985">
    <property type="entry name" value="Ribbon_hlx_hlx"/>
</dbReference>
<gene>
    <name evidence="1" type="ORF">ACFSCS_08805</name>
</gene>
<dbReference type="EMBL" id="JBHUFZ010000018">
    <property type="protein sequence ID" value="MFD1890279.1"/>
    <property type="molecule type" value="Genomic_DNA"/>
</dbReference>
<dbReference type="InterPro" id="IPR008651">
    <property type="entry name" value="Uncharacterised_HicB"/>
</dbReference>
<keyword evidence="2" id="KW-1185">Reference proteome</keyword>
<organism evidence="1 2">
    <name type="scientific">Luteococcus peritonei</name>
    <dbReference type="NCBI Taxonomy" id="88874"/>
    <lineage>
        <taxon>Bacteria</taxon>
        <taxon>Bacillati</taxon>
        <taxon>Actinomycetota</taxon>
        <taxon>Actinomycetes</taxon>
        <taxon>Propionibacteriales</taxon>
        <taxon>Propionibacteriaceae</taxon>
        <taxon>Luteococcus</taxon>
    </lineage>
</organism>
<dbReference type="Gene3D" id="1.10.1220.10">
    <property type="entry name" value="Met repressor-like"/>
    <property type="match status" value="1"/>
</dbReference>
<reference evidence="2" key="1">
    <citation type="journal article" date="2019" name="Int. J. Syst. Evol. Microbiol.">
        <title>The Global Catalogue of Microorganisms (GCM) 10K type strain sequencing project: providing services to taxonomists for standard genome sequencing and annotation.</title>
        <authorList>
            <consortium name="The Broad Institute Genomics Platform"/>
            <consortium name="The Broad Institute Genome Sequencing Center for Infectious Disease"/>
            <person name="Wu L."/>
            <person name="Ma J."/>
        </authorList>
    </citation>
    <scope>NUCLEOTIDE SEQUENCE [LARGE SCALE GENOMIC DNA]</scope>
    <source>
        <strain evidence="2">CAIM 431</strain>
    </source>
</reference>
<protein>
    <submittedName>
        <fullName evidence="1">Toxin-antitoxin system HicB family antitoxin</fullName>
    </submittedName>
</protein>